<name>A0A9E7SKU5_9CAUD</name>
<evidence type="ECO:0000313" key="2">
    <source>
        <dbReference type="Proteomes" id="UP001056576"/>
    </source>
</evidence>
<reference evidence="1 2" key="1">
    <citation type="submission" date="2022-05" db="EMBL/GenBank/DDBJ databases">
        <authorList>
            <person name="Friedrich I."/>
            <person name="Poehlein A."/>
            <person name="Schneider D."/>
            <person name="Hertel R."/>
            <person name="Daniel R."/>
        </authorList>
    </citation>
    <scope>NUCLEOTIDE SEQUENCE [LARGE SCALE GENOMIC DNA]</scope>
</reference>
<dbReference type="Proteomes" id="UP001056576">
    <property type="component" value="Segment"/>
</dbReference>
<keyword evidence="2" id="KW-1185">Reference proteome</keyword>
<proteinExistence type="predicted"/>
<dbReference type="EMBL" id="ON529857">
    <property type="protein sequence ID" value="USN15295.1"/>
    <property type="molecule type" value="Genomic_DNA"/>
</dbReference>
<sequence length="99" mass="11221">MQSGSWEDVGPLYSAFEARRSAVTAQLDACDKIIQTPRYAFYFEDGVVQKQITDLRTALVEDCDGLDALAMFEDDAVRITDLVDIGKDRVEDWISDFDY</sequence>
<evidence type="ECO:0000313" key="1">
    <source>
        <dbReference type="EMBL" id="USN15295.1"/>
    </source>
</evidence>
<accession>A0A9E7SKU5</accession>
<organism evidence="1 2">
    <name type="scientific">Brevundimonas phage vB_BpoS-Kikimora</name>
    <dbReference type="NCBI Taxonomy" id="2948601"/>
    <lineage>
        <taxon>Viruses</taxon>
        <taxon>Duplodnaviria</taxon>
        <taxon>Heunggongvirae</taxon>
        <taxon>Uroviricota</taxon>
        <taxon>Caudoviricetes</taxon>
        <taxon>Jeanschmidtviridae</taxon>
        <taxon>Kikimoravirus</taxon>
        <taxon>Kikimoravirus kikimora</taxon>
    </lineage>
</organism>
<gene>
    <name evidence="1" type="ORF">KIKIMORA_01490</name>
</gene>
<protein>
    <submittedName>
        <fullName evidence="1">Uncharacterized protein</fullName>
    </submittedName>
</protein>